<reference evidence="1" key="1">
    <citation type="submission" date="2021-03" db="EMBL/GenBank/DDBJ databases">
        <title>Evolutionary priming and transition to the ectomycorrhizal habit in an iconic lineage of mushroom-forming fungi: is preadaptation a requirement?</title>
        <authorList>
            <consortium name="DOE Joint Genome Institute"/>
            <person name="Looney B.P."/>
            <person name="Miyauchi S."/>
            <person name="Morin E."/>
            <person name="Drula E."/>
            <person name="Courty P.E."/>
            <person name="Chicoki N."/>
            <person name="Fauchery L."/>
            <person name="Kohler A."/>
            <person name="Kuo A."/>
            <person name="LaButti K."/>
            <person name="Pangilinan J."/>
            <person name="Lipzen A."/>
            <person name="Riley R."/>
            <person name="Andreopoulos W."/>
            <person name="He G."/>
            <person name="Johnson J."/>
            <person name="Barry K.W."/>
            <person name="Grigoriev I.V."/>
            <person name="Nagy L."/>
            <person name="Hibbett D."/>
            <person name="Henrissat B."/>
            <person name="Matheny P.B."/>
            <person name="Labbe J."/>
            <person name="Martin A.F."/>
        </authorList>
    </citation>
    <scope>NUCLEOTIDE SEQUENCE</scope>
    <source>
        <strain evidence="1">BPL698</strain>
    </source>
</reference>
<evidence type="ECO:0000313" key="1">
    <source>
        <dbReference type="EMBL" id="KAI9508344.1"/>
    </source>
</evidence>
<name>A0ACC0UB62_9AGAM</name>
<keyword evidence="2" id="KW-1185">Reference proteome</keyword>
<accession>A0ACC0UB62</accession>
<proteinExistence type="predicted"/>
<gene>
    <name evidence="1" type="ORF">F5148DRAFT_1013768</name>
</gene>
<dbReference type="EMBL" id="JAGFNK010000095">
    <property type="protein sequence ID" value="KAI9508344.1"/>
    <property type="molecule type" value="Genomic_DNA"/>
</dbReference>
<comment type="caution">
    <text evidence="1">The sequence shown here is derived from an EMBL/GenBank/DDBJ whole genome shotgun (WGS) entry which is preliminary data.</text>
</comment>
<sequence>MDGIGFLRGVLGSKTTGNSRAFEKKDVPSLAKYIKSDSCQKICFMLGAGVSTSAGIPDFRSPETGLYANLARLKLPYPEAVFDIGFFRRNPHPFYTLAKELYPGKYRPTLTHSFIKILSDKGLLGLCFTQNIDTLERRAGIPAGKIIEAHGSFATQRCIECRRSYSDSEMKEAIEKERIPMCHTCKGLVKPDIVFFGESLPSSFFGSIGELYDADLLIVIGTSLTVHPFASLVNKAKSQCPRVLINLDKVGDIGSWKNDLVFLGKCDEIVRDLARELGWEDELDKEWAGTSGSLDIDETTLRTTTGEKDRRDGSDLDLEIEKITKKVEGALSISERDNPRIEADIRSSGETSEVRGDEEQTITQSETPQKDVENGKRSSGKEAKGIPVSFKHDGDITLPLRMHDSRSYEHQPTSLMEQYLRCKMICTVGKLKRRCRPHLYGTSLFCRRSMMDR</sequence>
<evidence type="ECO:0000313" key="2">
    <source>
        <dbReference type="Proteomes" id="UP001207468"/>
    </source>
</evidence>
<organism evidence="1 2">
    <name type="scientific">Russula earlei</name>
    <dbReference type="NCBI Taxonomy" id="71964"/>
    <lineage>
        <taxon>Eukaryota</taxon>
        <taxon>Fungi</taxon>
        <taxon>Dikarya</taxon>
        <taxon>Basidiomycota</taxon>
        <taxon>Agaricomycotina</taxon>
        <taxon>Agaricomycetes</taxon>
        <taxon>Russulales</taxon>
        <taxon>Russulaceae</taxon>
        <taxon>Russula</taxon>
    </lineage>
</organism>
<protein>
    <submittedName>
        <fullName evidence="1">Class I sirtuins SIR2 family protein</fullName>
    </submittedName>
</protein>
<dbReference type="Proteomes" id="UP001207468">
    <property type="component" value="Unassembled WGS sequence"/>
</dbReference>